<comment type="subcellular location">
    <subcellularLocation>
        <location evidence="1 7">Cell membrane</location>
        <topology evidence="1 7">Multi-pass membrane protein</topology>
    </subcellularLocation>
</comment>
<organism evidence="9 10">
    <name type="scientific">Murimonas intestini</name>
    <dbReference type="NCBI Taxonomy" id="1337051"/>
    <lineage>
        <taxon>Bacteria</taxon>
        <taxon>Bacillati</taxon>
        <taxon>Bacillota</taxon>
        <taxon>Clostridia</taxon>
        <taxon>Lachnospirales</taxon>
        <taxon>Lachnospiraceae</taxon>
        <taxon>Murimonas</taxon>
    </lineage>
</organism>
<keyword evidence="4 7" id="KW-0812">Transmembrane</keyword>
<evidence type="ECO:0000259" key="8">
    <source>
        <dbReference type="PROSITE" id="PS50928"/>
    </source>
</evidence>
<gene>
    <name evidence="9" type="ORF">C7383_11857</name>
</gene>
<feature type="domain" description="ABC transmembrane type-1" evidence="8">
    <location>
        <begin position="73"/>
        <end position="271"/>
    </location>
</feature>
<dbReference type="SUPFAM" id="SSF161098">
    <property type="entry name" value="MetI-like"/>
    <property type="match status" value="1"/>
</dbReference>
<evidence type="ECO:0000256" key="5">
    <source>
        <dbReference type="ARBA" id="ARBA00022989"/>
    </source>
</evidence>
<evidence type="ECO:0000256" key="3">
    <source>
        <dbReference type="ARBA" id="ARBA00022475"/>
    </source>
</evidence>
<dbReference type="PROSITE" id="PS50928">
    <property type="entry name" value="ABC_TM1"/>
    <property type="match status" value="1"/>
</dbReference>
<accession>A0AB73SYH6</accession>
<evidence type="ECO:0000256" key="7">
    <source>
        <dbReference type="RuleBase" id="RU363032"/>
    </source>
</evidence>
<dbReference type="EMBL" id="QGGY01000018">
    <property type="protein sequence ID" value="PWJ72446.1"/>
    <property type="molecule type" value="Genomic_DNA"/>
</dbReference>
<reference evidence="9 10" key="1">
    <citation type="submission" date="2018-05" db="EMBL/GenBank/DDBJ databases">
        <authorList>
            <person name="Goeker M."/>
            <person name="Huntemann M."/>
            <person name="Clum A."/>
            <person name="Pillay M."/>
            <person name="Palaniappan K."/>
            <person name="Varghese N."/>
            <person name="Mikhailova N."/>
            <person name="Stamatis D."/>
            <person name="Reddy T."/>
            <person name="Daum C."/>
            <person name="Shapiro N."/>
            <person name="Ivanova N."/>
            <person name="Kyrpides N."/>
            <person name="Woyke T."/>
        </authorList>
    </citation>
    <scope>NUCLEOTIDE SEQUENCE [LARGE SCALE GENOMIC DNA]</scope>
    <source>
        <strain evidence="9 10">DSM 26524</strain>
    </source>
</reference>
<keyword evidence="5 7" id="KW-1133">Transmembrane helix</keyword>
<evidence type="ECO:0000313" key="10">
    <source>
        <dbReference type="Proteomes" id="UP000245412"/>
    </source>
</evidence>
<evidence type="ECO:0000256" key="4">
    <source>
        <dbReference type="ARBA" id="ARBA00022692"/>
    </source>
</evidence>
<name>A0AB73SYH6_9FIRM</name>
<feature type="transmembrane region" description="Helical" evidence="7">
    <location>
        <begin position="149"/>
        <end position="170"/>
    </location>
</feature>
<keyword evidence="6 7" id="KW-0472">Membrane</keyword>
<evidence type="ECO:0000256" key="1">
    <source>
        <dbReference type="ARBA" id="ARBA00004651"/>
    </source>
</evidence>
<protein>
    <submittedName>
        <fullName evidence="9">Raffinose/stachyose/melibiose transport system permease protein</fullName>
    </submittedName>
</protein>
<dbReference type="PANTHER" id="PTHR43744">
    <property type="entry name" value="ABC TRANSPORTER PERMEASE PROTEIN MG189-RELATED-RELATED"/>
    <property type="match status" value="1"/>
</dbReference>
<dbReference type="CDD" id="cd06261">
    <property type="entry name" value="TM_PBP2"/>
    <property type="match status" value="1"/>
</dbReference>
<dbReference type="RefSeq" id="WP_109748445.1">
    <property type="nucleotide sequence ID" value="NZ_CABJAT010000011.1"/>
</dbReference>
<dbReference type="PANTHER" id="PTHR43744:SF12">
    <property type="entry name" value="ABC TRANSPORTER PERMEASE PROTEIN MG189-RELATED"/>
    <property type="match status" value="1"/>
</dbReference>
<dbReference type="Pfam" id="PF00528">
    <property type="entry name" value="BPD_transp_1"/>
    <property type="match status" value="1"/>
</dbReference>
<keyword evidence="3" id="KW-1003">Cell membrane</keyword>
<evidence type="ECO:0000313" key="9">
    <source>
        <dbReference type="EMBL" id="PWJ72446.1"/>
    </source>
</evidence>
<feature type="transmembrane region" description="Helical" evidence="7">
    <location>
        <begin position="73"/>
        <end position="99"/>
    </location>
</feature>
<evidence type="ECO:0000256" key="6">
    <source>
        <dbReference type="ARBA" id="ARBA00023136"/>
    </source>
</evidence>
<dbReference type="GO" id="GO:0005886">
    <property type="term" value="C:plasma membrane"/>
    <property type="evidence" value="ECO:0007669"/>
    <property type="project" value="UniProtKB-SubCell"/>
</dbReference>
<dbReference type="InterPro" id="IPR035906">
    <property type="entry name" value="MetI-like_sf"/>
</dbReference>
<comment type="caution">
    <text evidence="9">The sequence shown here is derived from an EMBL/GenBank/DDBJ whole genome shotgun (WGS) entry which is preliminary data.</text>
</comment>
<dbReference type="Gene3D" id="1.10.3720.10">
    <property type="entry name" value="MetI-like"/>
    <property type="match status" value="1"/>
</dbReference>
<dbReference type="GO" id="GO:0055085">
    <property type="term" value="P:transmembrane transport"/>
    <property type="evidence" value="ECO:0007669"/>
    <property type="project" value="InterPro"/>
</dbReference>
<proteinExistence type="inferred from homology"/>
<dbReference type="AlphaFoldDB" id="A0AB73SYH6"/>
<dbReference type="Proteomes" id="UP000245412">
    <property type="component" value="Unassembled WGS sequence"/>
</dbReference>
<evidence type="ECO:0000256" key="2">
    <source>
        <dbReference type="ARBA" id="ARBA00022448"/>
    </source>
</evidence>
<keyword evidence="10" id="KW-1185">Reference proteome</keyword>
<sequence length="285" mass="31787">MKAQKMRTRAAEVVAILLTLVMLSPFFLVIINAAKKSADIVISPVSLPSEWSQLFTNFSNVINNQSFNYWNSFFSSLLITVVSLALLTVFSSMAAWVLVRNKTKWSSFIFMIFVSAMVIPFQVVMLPLLSTFKNLSSFLGISMLQSYKGVIFAYLGFGGSMSVFILHGFIKGIPYELEEAAWIDGCSPEKTFFKVVFPLLKPIQVTVLILNGIWIWNDYLLPSLMLGLNGKIKTLPVAVSSFVGSYVKQWDLILSAAFLAMVPVIILFIFAQKQIMQGMVEGAIK</sequence>
<keyword evidence="2 7" id="KW-0813">Transport</keyword>
<feature type="transmembrane region" description="Helical" evidence="7">
    <location>
        <begin position="252"/>
        <end position="271"/>
    </location>
</feature>
<dbReference type="InterPro" id="IPR000515">
    <property type="entry name" value="MetI-like"/>
</dbReference>
<feature type="transmembrane region" description="Helical" evidence="7">
    <location>
        <begin position="108"/>
        <end position="129"/>
    </location>
</feature>
<feature type="transmembrane region" description="Helical" evidence="7">
    <location>
        <begin position="191"/>
        <end position="216"/>
    </location>
</feature>
<feature type="transmembrane region" description="Helical" evidence="7">
    <location>
        <begin position="12"/>
        <end position="34"/>
    </location>
</feature>
<comment type="similarity">
    <text evidence="7">Belongs to the binding-protein-dependent transport system permease family.</text>
</comment>